<comment type="caution">
    <text evidence="2">The sequence shown here is derived from an EMBL/GenBank/DDBJ whole genome shotgun (WGS) entry which is preliminary data.</text>
</comment>
<evidence type="ECO:0000259" key="1">
    <source>
        <dbReference type="Pfam" id="PF14534"/>
    </source>
</evidence>
<dbReference type="Pfam" id="PF14534">
    <property type="entry name" value="DUF4440"/>
    <property type="match status" value="1"/>
</dbReference>
<dbReference type="InterPro" id="IPR032710">
    <property type="entry name" value="NTF2-like_dom_sf"/>
</dbReference>
<name>A0A1V2EXM9_9SPHN</name>
<gene>
    <name evidence="2" type="ORF">SPHI_07100</name>
</gene>
<feature type="domain" description="DUF4440" evidence="1">
    <location>
        <begin position="8"/>
        <end position="107"/>
    </location>
</feature>
<accession>A0A1V2EXM9</accession>
<evidence type="ECO:0000313" key="2">
    <source>
        <dbReference type="EMBL" id="ONF97273.1"/>
    </source>
</evidence>
<dbReference type="Gene3D" id="3.10.450.50">
    <property type="match status" value="1"/>
</dbReference>
<proteinExistence type="predicted"/>
<evidence type="ECO:0000313" key="3">
    <source>
        <dbReference type="Proteomes" id="UP000188729"/>
    </source>
</evidence>
<dbReference type="RefSeq" id="WP_076743490.1">
    <property type="nucleotide sequence ID" value="NZ_MPSB01000002.1"/>
</dbReference>
<keyword evidence="3" id="KW-1185">Reference proteome</keyword>
<dbReference type="OrthoDB" id="667202at2"/>
<dbReference type="Proteomes" id="UP000188729">
    <property type="component" value="Unassembled WGS sequence"/>
</dbReference>
<sequence>MDDDRIWRFEESLWTGDADHYRELIDEECVMVVPEKPFVFKAQAAIEAVADTPRWSSVSFSEQEVMRPQEGLITIAYRAEAKRDGGDGYVAYCTTTMRRLEHEVWRVVQHQQTLPPVASGSTEG</sequence>
<dbReference type="EMBL" id="MPSB01000002">
    <property type="protein sequence ID" value="ONF97273.1"/>
    <property type="molecule type" value="Genomic_DNA"/>
</dbReference>
<protein>
    <recommendedName>
        <fullName evidence="1">DUF4440 domain-containing protein</fullName>
    </recommendedName>
</protein>
<dbReference type="AlphaFoldDB" id="A0A1V2EXM9"/>
<dbReference type="InterPro" id="IPR027843">
    <property type="entry name" value="DUF4440"/>
</dbReference>
<dbReference type="SUPFAM" id="SSF54427">
    <property type="entry name" value="NTF2-like"/>
    <property type="match status" value="1"/>
</dbReference>
<reference evidence="2 3" key="1">
    <citation type="submission" date="2016-11" db="EMBL/GenBank/DDBJ databases">
        <title>Genome sequence of Sphingomonas jeddahensis G39.</title>
        <authorList>
            <person name="Poehlein A."/>
            <person name="Wuebbeler J.H."/>
            <person name="Steinbuechel A."/>
            <person name="Daniel R."/>
        </authorList>
    </citation>
    <scope>NUCLEOTIDE SEQUENCE [LARGE SCALE GENOMIC DNA]</scope>
    <source>
        <strain evidence="2 3">G39</strain>
    </source>
</reference>
<organism evidence="2 3">
    <name type="scientific">Sphingomonas jeddahensis</name>
    <dbReference type="NCBI Taxonomy" id="1915074"/>
    <lineage>
        <taxon>Bacteria</taxon>
        <taxon>Pseudomonadati</taxon>
        <taxon>Pseudomonadota</taxon>
        <taxon>Alphaproteobacteria</taxon>
        <taxon>Sphingomonadales</taxon>
        <taxon>Sphingomonadaceae</taxon>
        <taxon>Sphingomonas</taxon>
    </lineage>
</organism>